<dbReference type="NCBIfam" id="TIGR03858">
    <property type="entry name" value="LLM_2I7G"/>
    <property type="match status" value="1"/>
</dbReference>
<sequence length="356" mass="38206">MEIGIDSFAAILPDPTTGKLPSPSDRMADLLDEVEVADRAGLDVFGIGEHHRAEFLDSAPAIILAAAAARTSRIRLTSAVTVLSAADPVRIFQEFATLDLIARGRAEIIVGRGSFGEAYPLFGMDPRDYDELFAEKLDLLLKLNETTYPIWKGRFRAALEGQGVYPRPHQARLPLWVGVGGTPQSFARAGRLGLPLMVAIIGGTFERFRPLVELYRESGLGAGHAPETLKVGVHAMGFVGETDAAAREAFFPGWAHLTGRIGRERGWPPPSRQQFDAMASPDGAFLIGDPQTVAAKMLHATEVLGGVSRITFQMSTASLETAAMKRSIELLGTEVAPIVRVAVQPATSAHDIGKSS</sequence>
<dbReference type="InterPro" id="IPR022290">
    <property type="entry name" value="LLM_Atu2307-like"/>
</dbReference>
<accession>A0A1D7U283</accession>
<dbReference type="InterPro" id="IPR050766">
    <property type="entry name" value="Bact_Lucif_Oxidored"/>
</dbReference>
<dbReference type="InterPro" id="IPR011251">
    <property type="entry name" value="Luciferase-like_dom"/>
</dbReference>
<feature type="domain" description="Luciferase-like" evidence="3">
    <location>
        <begin position="2"/>
        <end position="302"/>
    </location>
</feature>
<dbReference type="KEGG" id="bvv:BHK69_14395"/>
<dbReference type="RefSeq" id="WP_069690697.1">
    <property type="nucleotide sequence ID" value="NZ_CP017147.1"/>
</dbReference>
<dbReference type="GO" id="GO:0005829">
    <property type="term" value="C:cytosol"/>
    <property type="evidence" value="ECO:0007669"/>
    <property type="project" value="TreeGrafter"/>
</dbReference>
<organism evidence="4 5">
    <name type="scientific">Bosea vaviloviae</name>
    <dbReference type="NCBI Taxonomy" id="1526658"/>
    <lineage>
        <taxon>Bacteria</taxon>
        <taxon>Pseudomonadati</taxon>
        <taxon>Pseudomonadota</taxon>
        <taxon>Alphaproteobacteria</taxon>
        <taxon>Hyphomicrobiales</taxon>
        <taxon>Boseaceae</taxon>
        <taxon>Bosea</taxon>
    </lineage>
</organism>
<dbReference type="AlphaFoldDB" id="A0A1D7U283"/>
<name>A0A1D7U283_9HYPH</name>
<proteinExistence type="predicted"/>
<keyword evidence="5" id="KW-1185">Reference proteome</keyword>
<dbReference type="STRING" id="1526658.BHK69_14395"/>
<protein>
    <submittedName>
        <fullName evidence="4">Luciferase</fullName>
    </submittedName>
</protein>
<evidence type="ECO:0000313" key="4">
    <source>
        <dbReference type="EMBL" id="AOO81485.1"/>
    </source>
</evidence>
<evidence type="ECO:0000256" key="1">
    <source>
        <dbReference type="ARBA" id="ARBA00023002"/>
    </source>
</evidence>
<keyword evidence="1" id="KW-0560">Oxidoreductase</keyword>
<dbReference type="GO" id="GO:0016705">
    <property type="term" value="F:oxidoreductase activity, acting on paired donors, with incorporation or reduction of molecular oxygen"/>
    <property type="evidence" value="ECO:0007669"/>
    <property type="project" value="InterPro"/>
</dbReference>
<dbReference type="PANTHER" id="PTHR30137:SF8">
    <property type="entry name" value="BLR5498 PROTEIN"/>
    <property type="match status" value="1"/>
</dbReference>
<keyword evidence="2" id="KW-0503">Monooxygenase</keyword>
<reference evidence="4 5" key="1">
    <citation type="journal article" date="2015" name="Antonie Van Leeuwenhoek">
        <title>Bosea vaviloviae sp. nov., a new species of slow-growing rhizobia isolated from nodules of the relict species Vavilovia formosa (Stev.) Fed.</title>
        <authorList>
            <person name="Safronova V.I."/>
            <person name="Kuznetsova I.G."/>
            <person name="Sazanova A.L."/>
            <person name="Kimeklis A.K."/>
            <person name="Belimov A.A."/>
            <person name="Andronov E.E."/>
            <person name="Pinaev A.G."/>
            <person name="Chizhevskaya E.P."/>
            <person name="Pukhaev A.R."/>
            <person name="Popov K.P."/>
            <person name="Willems A."/>
            <person name="Tikhonovich I.A."/>
        </authorList>
    </citation>
    <scope>NUCLEOTIDE SEQUENCE [LARGE SCALE GENOMIC DNA]</scope>
    <source>
        <strain evidence="4 5">Vaf18</strain>
    </source>
</reference>
<dbReference type="PANTHER" id="PTHR30137">
    <property type="entry name" value="LUCIFERASE-LIKE MONOOXYGENASE"/>
    <property type="match status" value="1"/>
</dbReference>
<dbReference type="SUPFAM" id="SSF51679">
    <property type="entry name" value="Bacterial luciferase-like"/>
    <property type="match status" value="1"/>
</dbReference>
<gene>
    <name evidence="4" type="ORF">BHK69_14395</name>
</gene>
<dbReference type="EMBL" id="CP017147">
    <property type="protein sequence ID" value="AOO81485.1"/>
    <property type="molecule type" value="Genomic_DNA"/>
</dbReference>
<dbReference type="Gene3D" id="3.20.20.30">
    <property type="entry name" value="Luciferase-like domain"/>
    <property type="match status" value="1"/>
</dbReference>
<dbReference type="Pfam" id="PF00296">
    <property type="entry name" value="Bac_luciferase"/>
    <property type="match status" value="1"/>
</dbReference>
<dbReference type="GO" id="GO:0004497">
    <property type="term" value="F:monooxygenase activity"/>
    <property type="evidence" value="ECO:0007669"/>
    <property type="project" value="UniProtKB-KW"/>
</dbReference>
<dbReference type="OrthoDB" id="9776438at2"/>
<dbReference type="InterPro" id="IPR036661">
    <property type="entry name" value="Luciferase-like_sf"/>
</dbReference>
<evidence type="ECO:0000259" key="3">
    <source>
        <dbReference type="Pfam" id="PF00296"/>
    </source>
</evidence>
<evidence type="ECO:0000313" key="5">
    <source>
        <dbReference type="Proteomes" id="UP000094969"/>
    </source>
</evidence>
<dbReference type="Proteomes" id="UP000094969">
    <property type="component" value="Chromosome"/>
</dbReference>
<evidence type="ECO:0000256" key="2">
    <source>
        <dbReference type="ARBA" id="ARBA00023033"/>
    </source>
</evidence>